<comment type="subcellular location">
    <subcellularLocation>
        <location evidence="1">Cytoplasm</location>
        <location evidence="1">P-body</location>
    </subcellularLocation>
</comment>
<dbReference type="GO" id="GO:0006402">
    <property type="term" value="P:mRNA catabolic process"/>
    <property type="evidence" value="ECO:0007669"/>
    <property type="project" value="InterPro"/>
</dbReference>
<reference evidence="5 6" key="2">
    <citation type="journal article" date="2019" name="G3 (Bethesda)">
        <title>Hybrid Assembly of the Genome of the Entomopathogenic Nematode Steinernema carpocapsae Identifies the X-Chromosome.</title>
        <authorList>
            <person name="Serra L."/>
            <person name="Macchietto M."/>
            <person name="Macias-Munoz A."/>
            <person name="McGill C.J."/>
            <person name="Rodriguez I.M."/>
            <person name="Rodriguez B."/>
            <person name="Murad R."/>
            <person name="Mortazavi A."/>
        </authorList>
    </citation>
    <scope>NUCLEOTIDE SEQUENCE [LARGE SCALE GENOMIC DNA]</scope>
    <source>
        <strain evidence="5 6">ALL</strain>
    </source>
</reference>
<sequence length="330" mass="37111">MSISSTSNINTEELKAKLIEEFKTKLTEKMKAKILELSEPELRFDAITYLVKYRDEDPEQLASLILGSDEALPVLLAELISTFRFIEPPTITLDRGMKACQALSLLQTVTSTKEGIALFARCDCMTFVLPFMYSIERGGPLEHLRTAALGVVGSMLRYDTLNELVVKYLVTTPVIPLCLHMMTQNGPVIMTLTVFIVQKILLTRIGLEHCCMLPERIAHMVNSLNMVIQFVAVEPNPRLLRTALRCYGCLSHSHHALPVLKHLLPHTLKDGTFDELIEANKAIEDEWRHLIGVTGIHDMLILNGHFNRELTCEEMLSREMALAVLQLGGM</sequence>
<dbReference type="GO" id="GO:0000932">
    <property type="term" value="C:P-body"/>
    <property type="evidence" value="ECO:0007669"/>
    <property type="project" value="UniProtKB-SubCell"/>
</dbReference>
<dbReference type="Proteomes" id="UP000298663">
    <property type="component" value="Chromosome X"/>
</dbReference>
<evidence type="ECO:0000313" key="6">
    <source>
        <dbReference type="Proteomes" id="UP000298663"/>
    </source>
</evidence>
<reference evidence="5 6" key="1">
    <citation type="journal article" date="2015" name="Genome Biol.">
        <title>Comparative genomics of Steinernema reveals deeply conserved gene regulatory networks.</title>
        <authorList>
            <person name="Dillman A.R."/>
            <person name="Macchietto M."/>
            <person name="Porter C.F."/>
            <person name="Rogers A."/>
            <person name="Williams B."/>
            <person name="Antoshechkin I."/>
            <person name="Lee M.M."/>
            <person name="Goodwin Z."/>
            <person name="Lu X."/>
            <person name="Lewis E.E."/>
            <person name="Goodrich-Blair H."/>
            <person name="Stock S.P."/>
            <person name="Adams B.J."/>
            <person name="Sternberg P.W."/>
            <person name="Mortazavi A."/>
        </authorList>
    </citation>
    <scope>NUCLEOTIDE SEQUENCE [LARGE SCALE GENOMIC DNA]</scope>
    <source>
        <strain evidence="5 6">ALL</strain>
    </source>
</reference>
<dbReference type="InterPro" id="IPR011989">
    <property type="entry name" value="ARM-like"/>
</dbReference>
<dbReference type="PANTHER" id="PTHR12262">
    <property type="entry name" value="CCR4-NOT TRANSCRIPTION COMPLEX SUBUNIT 9"/>
    <property type="match status" value="1"/>
</dbReference>
<evidence type="ECO:0000313" key="5">
    <source>
        <dbReference type="EMBL" id="TMS32979.1"/>
    </source>
</evidence>
<gene>
    <name evidence="5" type="ORF">L596_000764</name>
</gene>
<keyword evidence="6" id="KW-1185">Reference proteome</keyword>
<protein>
    <recommendedName>
        <fullName evidence="3">CCR4-NOT transcription complex subunit 9</fullName>
    </recommendedName>
    <alternativeName>
        <fullName evidence="4">Cell differentiation protein RQCD1 homolog</fullName>
    </alternativeName>
</protein>
<dbReference type="GO" id="GO:0030014">
    <property type="term" value="C:CCR4-NOT complex"/>
    <property type="evidence" value="ECO:0007669"/>
    <property type="project" value="InterPro"/>
</dbReference>
<comment type="caution">
    <text evidence="5">The sequence shown here is derived from an EMBL/GenBank/DDBJ whole genome shotgun (WGS) entry which is preliminary data.</text>
</comment>
<dbReference type="Pfam" id="PF04078">
    <property type="entry name" value="Rcd1"/>
    <property type="match status" value="1"/>
</dbReference>
<accession>A0A4U8UKD4</accession>
<dbReference type="STRING" id="34508.A0A4U8UKD4"/>
<dbReference type="EMBL" id="AZBU02000001">
    <property type="protein sequence ID" value="TMS32979.1"/>
    <property type="molecule type" value="Genomic_DNA"/>
</dbReference>
<comment type="similarity">
    <text evidence="2">Belongs to the CNOT9 family.</text>
</comment>
<evidence type="ECO:0000256" key="4">
    <source>
        <dbReference type="ARBA" id="ARBA00030283"/>
    </source>
</evidence>
<evidence type="ECO:0000256" key="3">
    <source>
        <dbReference type="ARBA" id="ARBA00014171"/>
    </source>
</evidence>
<dbReference type="OrthoDB" id="1183224at2759"/>
<evidence type="ECO:0000256" key="2">
    <source>
        <dbReference type="ARBA" id="ARBA00006385"/>
    </source>
</evidence>
<dbReference type="InterPro" id="IPR007216">
    <property type="entry name" value="CNOT9"/>
</dbReference>
<proteinExistence type="inferred from homology"/>
<dbReference type="InterPro" id="IPR016024">
    <property type="entry name" value="ARM-type_fold"/>
</dbReference>
<evidence type="ECO:0000256" key="1">
    <source>
        <dbReference type="ARBA" id="ARBA00004201"/>
    </source>
</evidence>
<organism evidence="5 6">
    <name type="scientific">Steinernema carpocapsae</name>
    <name type="common">Entomopathogenic nematode</name>
    <dbReference type="NCBI Taxonomy" id="34508"/>
    <lineage>
        <taxon>Eukaryota</taxon>
        <taxon>Metazoa</taxon>
        <taxon>Ecdysozoa</taxon>
        <taxon>Nematoda</taxon>
        <taxon>Chromadorea</taxon>
        <taxon>Rhabditida</taxon>
        <taxon>Tylenchina</taxon>
        <taxon>Panagrolaimomorpha</taxon>
        <taxon>Strongyloidoidea</taxon>
        <taxon>Steinernematidae</taxon>
        <taxon>Steinernema</taxon>
    </lineage>
</organism>
<dbReference type="AlphaFoldDB" id="A0A4U8UKD4"/>
<dbReference type="Gene3D" id="1.25.10.10">
    <property type="entry name" value="Leucine-rich Repeat Variant"/>
    <property type="match status" value="1"/>
</dbReference>
<name>A0A4U8UKD4_STECR</name>
<dbReference type="SUPFAM" id="SSF48371">
    <property type="entry name" value="ARM repeat"/>
    <property type="match status" value="1"/>
</dbReference>
<dbReference type="EMBL" id="CM016762">
    <property type="protein sequence ID" value="TMS32979.1"/>
    <property type="molecule type" value="Genomic_DNA"/>
</dbReference>